<proteinExistence type="predicted"/>
<reference evidence="3" key="1">
    <citation type="journal article" date="2019" name="Int. J. Syst. Evol. Microbiol.">
        <title>The Global Catalogue of Microorganisms (GCM) 10K type strain sequencing project: providing services to taxonomists for standard genome sequencing and annotation.</title>
        <authorList>
            <consortium name="The Broad Institute Genomics Platform"/>
            <consortium name="The Broad Institute Genome Sequencing Center for Infectious Disease"/>
            <person name="Wu L."/>
            <person name="Ma J."/>
        </authorList>
    </citation>
    <scope>NUCLEOTIDE SEQUENCE [LARGE SCALE GENOMIC DNA]</scope>
    <source>
        <strain evidence="3">KCTC 23298</strain>
    </source>
</reference>
<protein>
    <submittedName>
        <fullName evidence="2">Uncharacterized protein</fullName>
    </submittedName>
</protein>
<gene>
    <name evidence="2" type="ORF">GCM10007291_41620</name>
</gene>
<keyword evidence="3" id="KW-1185">Reference proteome</keyword>
<dbReference type="EMBL" id="BMYI01000018">
    <property type="protein sequence ID" value="GHC35857.1"/>
    <property type="molecule type" value="Genomic_DNA"/>
</dbReference>
<accession>A0ABQ3FRM8</accession>
<organism evidence="2 3">
    <name type="scientific">Gemmobacter nanjingensis</name>
    <dbReference type="NCBI Taxonomy" id="488454"/>
    <lineage>
        <taxon>Bacteria</taxon>
        <taxon>Pseudomonadati</taxon>
        <taxon>Pseudomonadota</taxon>
        <taxon>Alphaproteobacteria</taxon>
        <taxon>Rhodobacterales</taxon>
        <taxon>Paracoccaceae</taxon>
        <taxon>Gemmobacter</taxon>
    </lineage>
</organism>
<dbReference type="Proteomes" id="UP000658305">
    <property type="component" value="Unassembled WGS sequence"/>
</dbReference>
<comment type="caution">
    <text evidence="2">The sequence shown here is derived from an EMBL/GenBank/DDBJ whole genome shotgun (WGS) entry which is preliminary data.</text>
</comment>
<dbReference type="RefSeq" id="WP_189382108.1">
    <property type="nucleotide sequence ID" value="NZ_BMYI01000018.1"/>
</dbReference>
<feature type="region of interest" description="Disordered" evidence="1">
    <location>
        <begin position="148"/>
        <end position="171"/>
    </location>
</feature>
<evidence type="ECO:0000313" key="2">
    <source>
        <dbReference type="EMBL" id="GHC35857.1"/>
    </source>
</evidence>
<sequence length="171" mass="18676">MTRHLPSADAVPVDTLRLDTFETGLLAVLRHFLTAYAHPGSQSWQAAFQIAAERWGQARGPQIAMGLLSVLQTLRGARRGPFDFANPLCRTCRTWATGSEVAFLAMIQAMRRDRTDLARPAVLRLTEGTMDPGLIRAALAFAARHPAGPDAQTFTPAETSAPAPRHLRLVH</sequence>
<name>A0ABQ3FRM8_9RHOB</name>
<evidence type="ECO:0000256" key="1">
    <source>
        <dbReference type="SAM" id="MobiDB-lite"/>
    </source>
</evidence>
<evidence type="ECO:0000313" key="3">
    <source>
        <dbReference type="Proteomes" id="UP000658305"/>
    </source>
</evidence>